<dbReference type="PRINTS" id="PR00326">
    <property type="entry name" value="GTP1OBG"/>
</dbReference>
<keyword evidence="6 16" id="KW-0812">Transmembrane</keyword>
<keyword evidence="5 16" id="KW-0410">Iron transport</keyword>
<dbReference type="InterPro" id="IPR050860">
    <property type="entry name" value="FeoB_GTPase"/>
</dbReference>
<evidence type="ECO:0000256" key="2">
    <source>
        <dbReference type="ARBA" id="ARBA00004651"/>
    </source>
</evidence>
<accession>A0A8J4EH05</accession>
<dbReference type="Pfam" id="PF07670">
    <property type="entry name" value="Gate"/>
    <property type="match status" value="2"/>
</dbReference>
<dbReference type="Gene3D" id="3.40.50.300">
    <property type="entry name" value="P-loop containing nucleotide triphosphate hydrolases"/>
    <property type="match status" value="1"/>
</dbReference>
<keyword evidence="9 16" id="KW-0408">Iron</keyword>
<keyword evidence="8 16" id="KW-1133">Transmembrane helix</keyword>
<protein>
    <recommendedName>
        <fullName evidence="13 16">Ferrous iron transport protein B</fullName>
    </recommendedName>
</protein>
<dbReference type="NCBIfam" id="TIGR00437">
    <property type="entry name" value="feoB"/>
    <property type="match status" value="1"/>
</dbReference>
<dbReference type="RefSeq" id="WP_203935103.1">
    <property type="nucleotide sequence ID" value="NZ_BOPH01000155.1"/>
</dbReference>
<keyword evidence="15" id="KW-0460">Magnesium</keyword>
<dbReference type="PANTHER" id="PTHR43185:SF1">
    <property type="entry name" value="FE(2+) TRANSPORTER FEOB"/>
    <property type="match status" value="1"/>
</dbReference>
<dbReference type="InterPro" id="IPR011640">
    <property type="entry name" value="Fe2_transport_prot_B_C"/>
</dbReference>
<dbReference type="CDD" id="cd01879">
    <property type="entry name" value="FeoB"/>
    <property type="match status" value="1"/>
</dbReference>
<feature type="transmembrane region" description="Helical" evidence="16">
    <location>
        <begin position="561"/>
        <end position="582"/>
    </location>
</feature>
<comment type="function">
    <text evidence="1 16">Probable transporter of a GTP-driven Fe(2+) uptake system.</text>
</comment>
<feature type="binding site" evidence="15">
    <location>
        <position position="128"/>
    </location>
    <ligand>
        <name>Mg(2+)</name>
        <dbReference type="ChEBI" id="CHEBI:18420"/>
        <label>2</label>
    </ligand>
</feature>
<evidence type="ECO:0000256" key="5">
    <source>
        <dbReference type="ARBA" id="ARBA00022496"/>
    </source>
</evidence>
<dbReference type="SUPFAM" id="SSF52540">
    <property type="entry name" value="P-loop containing nucleoside triphosphate hydrolases"/>
    <property type="match status" value="1"/>
</dbReference>
<evidence type="ECO:0000256" key="14">
    <source>
        <dbReference type="PIRSR" id="PIRSR603373-1"/>
    </source>
</evidence>
<feature type="transmembrane region" description="Helical" evidence="16">
    <location>
        <begin position="506"/>
        <end position="525"/>
    </location>
</feature>
<dbReference type="InterPro" id="IPR011642">
    <property type="entry name" value="Gate_dom"/>
</dbReference>
<proteinExistence type="inferred from homology"/>
<feature type="transmembrane region" description="Helical" evidence="16">
    <location>
        <begin position="394"/>
        <end position="419"/>
    </location>
</feature>
<feature type="transmembrane region" description="Helical" evidence="16">
    <location>
        <begin position="688"/>
        <end position="707"/>
    </location>
</feature>
<keyword evidence="7 14" id="KW-0547">Nucleotide-binding</keyword>
<feature type="region of interest" description="Disordered" evidence="17">
    <location>
        <begin position="68"/>
        <end position="109"/>
    </location>
</feature>
<feature type="binding site" evidence="15">
    <location>
        <position position="131"/>
    </location>
    <ligand>
        <name>Mg(2+)</name>
        <dbReference type="ChEBI" id="CHEBI:18420"/>
        <label>2</label>
    </ligand>
</feature>
<dbReference type="InterPro" id="IPR006073">
    <property type="entry name" value="GTP-bd"/>
</dbReference>
<keyword evidence="10" id="KW-0406">Ion transport</keyword>
<evidence type="ECO:0000259" key="18">
    <source>
        <dbReference type="PROSITE" id="PS51711"/>
    </source>
</evidence>
<keyword evidence="4" id="KW-1003">Cell membrane</keyword>
<evidence type="ECO:0000256" key="9">
    <source>
        <dbReference type="ARBA" id="ARBA00023004"/>
    </source>
</evidence>
<evidence type="ECO:0000256" key="8">
    <source>
        <dbReference type="ARBA" id="ARBA00022989"/>
    </source>
</evidence>
<dbReference type="Pfam" id="PF07664">
    <property type="entry name" value="FeoB_C"/>
    <property type="match status" value="1"/>
</dbReference>
<dbReference type="GO" id="GO:0046872">
    <property type="term" value="F:metal ion binding"/>
    <property type="evidence" value="ECO:0007669"/>
    <property type="project" value="UniProtKB-KW"/>
</dbReference>
<dbReference type="PANTHER" id="PTHR43185">
    <property type="entry name" value="FERROUS IRON TRANSPORT PROTEIN B"/>
    <property type="match status" value="1"/>
</dbReference>
<comment type="caution">
    <text evidence="19">The sequence shown here is derived from an EMBL/GenBank/DDBJ whole genome shotgun (WGS) entry which is preliminary data.</text>
</comment>
<evidence type="ECO:0000313" key="20">
    <source>
        <dbReference type="Proteomes" id="UP000635606"/>
    </source>
</evidence>
<keyword evidence="20" id="KW-1185">Reference proteome</keyword>
<evidence type="ECO:0000256" key="16">
    <source>
        <dbReference type="RuleBase" id="RU362098"/>
    </source>
</evidence>
<feature type="binding site" evidence="15">
    <location>
        <position position="130"/>
    </location>
    <ligand>
        <name>Mg(2+)</name>
        <dbReference type="ChEBI" id="CHEBI:18420"/>
        <label>2</label>
    </ligand>
</feature>
<evidence type="ECO:0000256" key="15">
    <source>
        <dbReference type="PIRSR" id="PIRSR603373-2"/>
    </source>
</evidence>
<dbReference type="InterPro" id="IPR030389">
    <property type="entry name" value="G_FEOB_dom"/>
</dbReference>
<comment type="similarity">
    <text evidence="16">Belongs to the TRAFAC class TrmE-Era-EngA-EngB-Septin-like GTPase superfamily. FeoB GTPase (TC 9.A.8) family.</text>
</comment>
<dbReference type="EMBL" id="BOPH01000155">
    <property type="protein sequence ID" value="GIJ75340.1"/>
    <property type="molecule type" value="Genomic_DNA"/>
</dbReference>
<evidence type="ECO:0000256" key="12">
    <source>
        <dbReference type="ARBA" id="ARBA00023136"/>
    </source>
</evidence>
<dbReference type="PROSITE" id="PS51711">
    <property type="entry name" value="G_FEOB"/>
    <property type="match status" value="1"/>
</dbReference>
<evidence type="ECO:0000256" key="13">
    <source>
        <dbReference type="NCBIfam" id="TIGR00437"/>
    </source>
</evidence>
<evidence type="ECO:0000256" key="6">
    <source>
        <dbReference type="ARBA" id="ARBA00022692"/>
    </source>
</evidence>
<evidence type="ECO:0000256" key="4">
    <source>
        <dbReference type="ARBA" id="ARBA00022475"/>
    </source>
</evidence>
<evidence type="ECO:0000256" key="3">
    <source>
        <dbReference type="ARBA" id="ARBA00022448"/>
    </source>
</evidence>
<sequence>MAPTGRPATLDRPDLAATSVRRLAELGLRTGSTVTPLHRTAGGGRVVGVGTTRVAVARAVLSRMALRGHARPTASTGHPPPGDVPPPSTRPTAAHHCHGDSGGTAPAGAPVVALVGSPNVGKSTLFNALTGARRRVGNWPGTTVEVGRGTWRVRDRPLAVVDLPGAYSLDPLSLDERLTRELLVDVAPAERPDVVAVVVSAADAARGLYLLSQVREHGPRVVVVLTMTDVAAARGVQVDVDALAAALGVPVVAVDPRRRRGVDRLGPAVLRALDLPAPDPVRLFPDDDAPDEFTVADARFSEVAELIDATTRRTGPDRQTWSDRVDRFVTSPVLGLPLFLAVMWGVFQLTTAGAAPLVDGLDRLFAGPVSRGAGALVGAVGLGGTWVEGFVVDGLVAGVGMVLTFVPLMVLMFLLLALLEDSGYLARAAVVVDRLMRAVGLPGRAFIPLVVGFGCNVPAVAATRVLPDARHRLLTTLLVPFTTCSARLPVYVLVGSAIFGRRAGTVVFAMYVASILLVVLGGLLLRMTLLRGVRPEPLVLDLPSYQVPVPRMLAVVTWTRLLAFLRTATGIIVVTVAAVWLLSATPAHPGAGTFGAVTVEDSAFGAVSSAVAPVFAPAGFGDWHTTGALLVGFVAKEAVISSWAQTYAADEPADPAPDPAPDPAQPGRIGALVHADFTESSGGHPGPAGLAFLLFLLGYAPCVATMTAQVREVGRRWTAIGVTMNLTVSWLVAVLVFQIGRLFL</sequence>
<feature type="transmembrane region" description="Helical" evidence="16">
    <location>
        <begin position="719"/>
        <end position="739"/>
    </location>
</feature>
<dbReference type="InterPro" id="IPR003373">
    <property type="entry name" value="Fe2_transport_prot-B"/>
</dbReference>
<dbReference type="Pfam" id="PF02421">
    <property type="entry name" value="FeoB_N"/>
    <property type="match status" value="1"/>
</dbReference>
<evidence type="ECO:0000313" key="19">
    <source>
        <dbReference type="EMBL" id="GIJ75340.1"/>
    </source>
</evidence>
<dbReference type="Proteomes" id="UP000635606">
    <property type="component" value="Unassembled WGS sequence"/>
</dbReference>
<evidence type="ECO:0000256" key="17">
    <source>
        <dbReference type="SAM" id="MobiDB-lite"/>
    </source>
</evidence>
<feature type="binding site" evidence="14">
    <location>
        <begin position="116"/>
        <end position="123"/>
    </location>
    <ligand>
        <name>GTP</name>
        <dbReference type="ChEBI" id="CHEBI:37565"/>
        <label>1</label>
    </ligand>
</feature>
<feature type="compositionally biased region" description="Pro residues" evidence="17">
    <location>
        <begin position="78"/>
        <end position="89"/>
    </location>
</feature>
<keyword evidence="12 16" id="KW-0472">Membrane</keyword>
<keyword evidence="11 14" id="KW-0342">GTP-binding</keyword>
<feature type="transmembrane region" description="Helical" evidence="16">
    <location>
        <begin position="445"/>
        <end position="466"/>
    </location>
</feature>
<comment type="subcellular location">
    <subcellularLocation>
        <location evidence="16">Cell inner membrane</location>
        <topology evidence="16">Multi-pass membrane protein</topology>
    </subcellularLocation>
    <subcellularLocation>
        <location evidence="2">Cell membrane</location>
        <topology evidence="2">Multi-pass membrane protein</topology>
    </subcellularLocation>
</comment>
<feature type="binding site" evidence="15">
    <location>
        <position position="127"/>
    </location>
    <ligand>
        <name>Mg(2+)</name>
        <dbReference type="ChEBI" id="CHEBI:18420"/>
        <label>2</label>
    </ligand>
</feature>
<name>A0A8J4EH05_9ACTN</name>
<evidence type="ECO:0000256" key="11">
    <source>
        <dbReference type="ARBA" id="ARBA00023134"/>
    </source>
</evidence>
<dbReference type="GO" id="GO:0005886">
    <property type="term" value="C:plasma membrane"/>
    <property type="evidence" value="ECO:0007669"/>
    <property type="project" value="UniProtKB-SubCell"/>
</dbReference>
<dbReference type="AlphaFoldDB" id="A0A8J4EH05"/>
<feature type="transmembrane region" description="Helical" evidence="16">
    <location>
        <begin position="369"/>
        <end position="387"/>
    </location>
</feature>
<feature type="transmembrane region" description="Helical" evidence="16">
    <location>
        <begin position="328"/>
        <end position="349"/>
    </location>
</feature>
<dbReference type="GO" id="GO:0015093">
    <property type="term" value="F:ferrous iron transmembrane transporter activity"/>
    <property type="evidence" value="ECO:0007669"/>
    <property type="project" value="UniProtKB-UniRule"/>
</dbReference>
<feature type="binding site" evidence="14">
    <location>
        <begin position="141"/>
        <end position="145"/>
    </location>
    <ligand>
        <name>GTP</name>
        <dbReference type="ChEBI" id="CHEBI:37565"/>
        <label>1</label>
    </ligand>
</feature>
<gene>
    <name evidence="19" type="primary">feoB</name>
    <name evidence="19" type="ORF">Voc01_102570</name>
</gene>
<dbReference type="GO" id="GO:0005525">
    <property type="term" value="F:GTP binding"/>
    <property type="evidence" value="ECO:0007669"/>
    <property type="project" value="UniProtKB-KW"/>
</dbReference>
<evidence type="ECO:0000256" key="1">
    <source>
        <dbReference type="ARBA" id="ARBA00003926"/>
    </source>
</evidence>
<feature type="binding site" evidence="14">
    <location>
        <begin position="162"/>
        <end position="165"/>
    </location>
    <ligand>
        <name>GTP</name>
        <dbReference type="ChEBI" id="CHEBI:37565"/>
        <label>1</label>
    </ligand>
</feature>
<reference evidence="19" key="1">
    <citation type="submission" date="2021-01" db="EMBL/GenBank/DDBJ databases">
        <title>Whole genome shotgun sequence of Virgisporangium ochraceum NBRC 16418.</title>
        <authorList>
            <person name="Komaki H."/>
            <person name="Tamura T."/>
        </authorList>
    </citation>
    <scope>NUCLEOTIDE SEQUENCE</scope>
    <source>
        <strain evidence="19">NBRC 16418</strain>
    </source>
</reference>
<keyword evidence="15" id="KW-0479">Metal-binding</keyword>
<evidence type="ECO:0000256" key="7">
    <source>
        <dbReference type="ARBA" id="ARBA00022741"/>
    </source>
</evidence>
<organism evidence="19 20">
    <name type="scientific">Virgisporangium ochraceum</name>
    <dbReference type="NCBI Taxonomy" id="65505"/>
    <lineage>
        <taxon>Bacteria</taxon>
        <taxon>Bacillati</taxon>
        <taxon>Actinomycetota</taxon>
        <taxon>Actinomycetes</taxon>
        <taxon>Micromonosporales</taxon>
        <taxon>Micromonosporaceae</taxon>
        <taxon>Virgisporangium</taxon>
    </lineage>
</organism>
<dbReference type="InterPro" id="IPR027417">
    <property type="entry name" value="P-loop_NTPase"/>
</dbReference>
<feature type="domain" description="FeoB-type G" evidence="18">
    <location>
        <begin position="109"/>
        <end position="275"/>
    </location>
</feature>
<evidence type="ECO:0000256" key="10">
    <source>
        <dbReference type="ARBA" id="ARBA00023065"/>
    </source>
</evidence>
<keyword evidence="3 16" id="KW-0813">Transport</keyword>